<dbReference type="InterPro" id="IPR035434">
    <property type="entry name" value="GCL_bact_plant"/>
</dbReference>
<name>A0A6V8LK07_9ACTN</name>
<dbReference type="SUPFAM" id="SSF55931">
    <property type="entry name" value="Glutamine synthetase/guanido kinase"/>
    <property type="match status" value="1"/>
</dbReference>
<evidence type="ECO:0000256" key="5">
    <source>
        <dbReference type="ARBA" id="ARBA00048819"/>
    </source>
</evidence>
<evidence type="ECO:0000256" key="2">
    <source>
        <dbReference type="ARBA" id="ARBA00022598"/>
    </source>
</evidence>
<dbReference type="Proteomes" id="UP000482960">
    <property type="component" value="Unassembled WGS sequence"/>
</dbReference>
<dbReference type="GO" id="GO:0006750">
    <property type="term" value="P:glutathione biosynthetic process"/>
    <property type="evidence" value="ECO:0007669"/>
    <property type="project" value="InterPro"/>
</dbReference>
<reference evidence="6 7" key="2">
    <citation type="submission" date="2020-03" db="EMBL/GenBank/DDBJ databases">
        <authorList>
            <person name="Ichikawa N."/>
            <person name="Kimura A."/>
            <person name="Kitahashi Y."/>
            <person name="Uohara A."/>
        </authorList>
    </citation>
    <scope>NUCLEOTIDE SEQUENCE [LARGE SCALE GENOMIC DNA]</scope>
    <source>
        <strain evidence="6 7">NBRC 108638</strain>
    </source>
</reference>
<accession>A0A6V8LK07</accession>
<dbReference type="GO" id="GO:0005524">
    <property type="term" value="F:ATP binding"/>
    <property type="evidence" value="ECO:0007669"/>
    <property type="project" value="UniProtKB-KW"/>
</dbReference>
<protein>
    <recommendedName>
        <fullName evidence="1">glutamate--cysteine ligase</fullName>
        <ecNumber evidence="1">6.3.2.2</ecNumber>
    </recommendedName>
</protein>
<dbReference type="Gene3D" id="3.30.590.20">
    <property type="match status" value="1"/>
</dbReference>
<dbReference type="EC" id="6.3.2.2" evidence="1"/>
<evidence type="ECO:0000313" key="6">
    <source>
        <dbReference type="EMBL" id="GFJ94407.1"/>
    </source>
</evidence>
<dbReference type="InterPro" id="IPR006336">
    <property type="entry name" value="GCS2"/>
</dbReference>
<evidence type="ECO:0000256" key="3">
    <source>
        <dbReference type="ARBA" id="ARBA00022741"/>
    </source>
</evidence>
<dbReference type="InterPro" id="IPR014746">
    <property type="entry name" value="Gln_synth/guanido_kin_cat_dom"/>
</dbReference>
<dbReference type="PANTHER" id="PTHR34378">
    <property type="entry name" value="GLUTAMATE--CYSTEINE LIGASE, CHLOROPLASTIC"/>
    <property type="match status" value="1"/>
</dbReference>
<keyword evidence="3" id="KW-0547">Nucleotide-binding</keyword>
<dbReference type="PANTHER" id="PTHR34378:SF1">
    <property type="entry name" value="GLUTAMATE--CYSTEINE LIGASE, CHLOROPLASTIC"/>
    <property type="match status" value="1"/>
</dbReference>
<comment type="caution">
    <text evidence="6">The sequence shown here is derived from an EMBL/GenBank/DDBJ whole genome shotgun (WGS) entry which is preliminary data.</text>
</comment>
<dbReference type="Pfam" id="PF04107">
    <property type="entry name" value="GCS2"/>
    <property type="match status" value="1"/>
</dbReference>
<organism evidence="6 7">
    <name type="scientific">Phytohabitans rumicis</name>
    <dbReference type="NCBI Taxonomy" id="1076125"/>
    <lineage>
        <taxon>Bacteria</taxon>
        <taxon>Bacillati</taxon>
        <taxon>Actinomycetota</taxon>
        <taxon>Actinomycetes</taxon>
        <taxon>Micromonosporales</taxon>
        <taxon>Micromonosporaceae</taxon>
    </lineage>
</organism>
<keyword evidence="4" id="KW-0067">ATP-binding</keyword>
<sequence>MGAWARRVLDTPVLCVREGDGVRDVPGRVTFADWVAGVPGAPDRPPTYDDLDYHLSTLFTPVRARGYLEVRYLDAQPTGDWFTPVGVLAALFAREETVDAASAIAAPAADRWVEAARDGLADPVIAAVAPRLRALACEALADTDLTTETAEAIRERLTQGGLS</sequence>
<evidence type="ECO:0000256" key="4">
    <source>
        <dbReference type="ARBA" id="ARBA00022840"/>
    </source>
</evidence>
<keyword evidence="7" id="KW-1185">Reference proteome</keyword>
<dbReference type="EMBL" id="BLPG01000001">
    <property type="protein sequence ID" value="GFJ94407.1"/>
    <property type="molecule type" value="Genomic_DNA"/>
</dbReference>
<reference evidence="6 7" key="1">
    <citation type="submission" date="2020-03" db="EMBL/GenBank/DDBJ databases">
        <title>Whole genome shotgun sequence of Phytohabitans rumicis NBRC 108638.</title>
        <authorList>
            <person name="Komaki H."/>
            <person name="Tamura T."/>
        </authorList>
    </citation>
    <scope>NUCLEOTIDE SEQUENCE [LARGE SCALE GENOMIC DNA]</scope>
    <source>
        <strain evidence="6 7">NBRC 108638</strain>
    </source>
</reference>
<evidence type="ECO:0000313" key="7">
    <source>
        <dbReference type="Proteomes" id="UP000482960"/>
    </source>
</evidence>
<dbReference type="AlphaFoldDB" id="A0A6V8LK07"/>
<gene>
    <name evidence="6" type="ORF">Prum_080490</name>
</gene>
<proteinExistence type="predicted"/>
<evidence type="ECO:0000256" key="1">
    <source>
        <dbReference type="ARBA" id="ARBA00012220"/>
    </source>
</evidence>
<dbReference type="RefSeq" id="WP_178132681.1">
    <property type="nucleotide sequence ID" value="NZ_BLPG01000001.1"/>
</dbReference>
<keyword evidence="2" id="KW-0436">Ligase</keyword>
<comment type="catalytic activity">
    <reaction evidence="5">
        <text>L-cysteine + L-glutamate + ATP = gamma-L-glutamyl-L-cysteine + ADP + phosphate + H(+)</text>
        <dbReference type="Rhea" id="RHEA:13285"/>
        <dbReference type="ChEBI" id="CHEBI:15378"/>
        <dbReference type="ChEBI" id="CHEBI:29985"/>
        <dbReference type="ChEBI" id="CHEBI:30616"/>
        <dbReference type="ChEBI" id="CHEBI:35235"/>
        <dbReference type="ChEBI" id="CHEBI:43474"/>
        <dbReference type="ChEBI" id="CHEBI:58173"/>
        <dbReference type="ChEBI" id="CHEBI:456216"/>
        <dbReference type="EC" id="6.3.2.2"/>
    </reaction>
</comment>
<dbReference type="GO" id="GO:0004357">
    <property type="term" value="F:glutamate-cysteine ligase activity"/>
    <property type="evidence" value="ECO:0007669"/>
    <property type="project" value="UniProtKB-EC"/>
</dbReference>